<evidence type="ECO:0000259" key="4">
    <source>
        <dbReference type="PROSITE" id="PS50893"/>
    </source>
</evidence>
<dbReference type="PROSITE" id="PS00211">
    <property type="entry name" value="ABC_TRANSPORTER_1"/>
    <property type="match status" value="1"/>
</dbReference>
<sequence>MDNSVSPQNSLVSVQNLSFSRGDRKIFDDISLEFERGKITAIMGPSGTGKTTLLKLIGGQLFPAQGSVTVDGNNVHRLRRAELYELRKRMGMLFQSGALLTDMSVFDNVAFPLREHTHLPESMIRTLVLMKLQAVGLRGARDLMPNELSGGMARRIALARAIALDPMMIMYDEPFTGQDPISKGALVHLIKSLNVTLGLTSIIVSHDVQETAAIADYIYVISEGKVVGQGTPKEIEQSESDWVQQFMNGAADGPVHFHYPAKDYVDDLLSTGKRY</sequence>
<keyword evidence="6" id="KW-1185">Reference proteome</keyword>
<evidence type="ECO:0000256" key="3">
    <source>
        <dbReference type="ARBA" id="ARBA00022840"/>
    </source>
</evidence>
<dbReference type="Pfam" id="PF00005">
    <property type="entry name" value="ABC_tran"/>
    <property type="match status" value="1"/>
</dbReference>
<organism evidence="5 6">
    <name type="scientific">Methylobacter tundripaludum</name>
    <dbReference type="NCBI Taxonomy" id="173365"/>
    <lineage>
        <taxon>Bacteria</taxon>
        <taxon>Pseudomonadati</taxon>
        <taxon>Pseudomonadota</taxon>
        <taxon>Gammaproteobacteria</taxon>
        <taxon>Methylococcales</taxon>
        <taxon>Methylococcaceae</taxon>
        <taxon>Methylobacter</taxon>
    </lineage>
</organism>
<accession>A0A2S6GNZ9</accession>
<dbReference type="Gene3D" id="3.40.50.300">
    <property type="entry name" value="P-loop containing nucleotide triphosphate hydrolases"/>
    <property type="match status" value="1"/>
</dbReference>
<dbReference type="PROSITE" id="PS50893">
    <property type="entry name" value="ABC_TRANSPORTER_2"/>
    <property type="match status" value="1"/>
</dbReference>
<dbReference type="InterPro" id="IPR027417">
    <property type="entry name" value="P-loop_NTPase"/>
</dbReference>
<dbReference type="PANTHER" id="PTHR43023">
    <property type="entry name" value="PROTEIN TRIGALACTOSYLDIACYLGLYCEROL 3, CHLOROPLASTIC"/>
    <property type="match status" value="1"/>
</dbReference>
<evidence type="ECO:0000256" key="1">
    <source>
        <dbReference type="ARBA" id="ARBA00022448"/>
    </source>
</evidence>
<reference evidence="5 6" key="1">
    <citation type="submission" date="2018-02" db="EMBL/GenBank/DDBJ databases">
        <title>Subsurface microbial communities from deep shales in Ohio and West Virginia, USA.</title>
        <authorList>
            <person name="Wrighton K."/>
        </authorList>
    </citation>
    <scope>NUCLEOTIDE SEQUENCE [LARGE SCALE GENOMIC DNA]</scope>
    <source>
        <strain evidence="5 6">OWC-G53F</strain>
    </source>
</reference>
<dbReference type="GO" id="GO:0005524">
    <property type="term" value="F:ATP binding"/>
    <property type="evidence" value="ECO:0007669"/>
    <property type="project" value="UniProtKB-KW"/>
</dbReference>
<gene>
    <name evidence="5" type="ORF">B0F88_11539</name>
</gene>
<dbReference type="SMART" id="SM00382">
    <property type="entry name" value="AAA"/>
    <property type="match status" value="1"/>
</dbReference>
<proteinExistence type="predicted"/>
<dbReference type="OrthoDB" id="9802264at2"/>
<evidence type="ECO:0000313" key="5">
    <source>
        <dbReference type="EMBL" id="PPK66949.1"/>
    </source>
</evidence>
<dbReference type="SUPFAM" id="SSF52540">
    <property type="entry name" value="P-loop containing nucleoside triphosphate hydrolases"/>
    <property type="match status" value="1"/>
</dbReference>
<dbReference type="RefSeq" id="WP_104424927.1">
    <property type="nucleotide sequence ID" value="NZ_PTIY01000015.1"/>
</dbReference>
<dbReference type="InterPro" id="IPR003439">
    <property type="entry name" value="ABC_transporter-like_ATP-bd"/>
</dbReference>
<keyword evidence="1" id="KW-0813">Transport</keyword>
<dbReference type="CDD" id="cd03261">
    <property type="entry name" value="ABC_Org_Solvent_Resistant"/>
    <property type="match status" value="1"/>
</dbReference>
<feature type="domain" description="ABC transporter" evidence="4">
    <location>
        <begin position="12"/>
        <end position="248"/>
    </location>
</feature>
<keyword evidence="3 5" id="KW-0067">ATP-binding</keyword>
<comment type="caution">
    <text evidence="5">The sequence shown here is derived from an EMBL/GenBank/DDBJ whole genome shotgun (WGS) entry which is preliminary data.</text>
</comment>
<protein>
    <submittedName>
        <fullName evidence="5">Phospholipid/cholesterol/gamma-HCH transport system ATP-binding protein</fullName>
    </submittedName>
</protein>
<evidence type="ECO:0000256" key="2">
    <source>
        <dbReference type="ARBA" id="ARBA00022741"/>
    </source>
</evidence>
<dbReference type="GO" id="GO:0016887">
    <property type="term" value="F:ATP hydrolysis activity"/>
    <property type="evidence" value="ECO:0007669"/>
    <property type="project" value="InterPro"/>
</dbReference>
<dbReference type="Proteomes" id="UP000238071">
    <property type="component" value="Unassembled WGS sequence"/>
</dbReference>
<evidence type="ECO:0000313" key="6">
    <source>
        <dbReference type="Proteomes" id="UP000238071"/>
    </source>
</evidence>
<name>A0A2S6GNZ9_9GAMM</name>
<dbReference type="PANTHER" id="PTHR43023:SF6">
    <property type="entry name" value="INTERMEMBRANE PHOSPHOLIPID TRANSPORT SYSTEM ATP-BINDING PROTEIN MLAF"/>
    <property type="match status" value="1"/>
</dbReference>
<dbReference type="InterPro" id="IPR017871">
    <property type="entry name" value="ABC_transporter-like_CS"/>
</dbReference>
<keyword evidence="2" id="KW-0547">Nucleotide-binding</keyword>
<dbReference type="AlphaFoldDB" id="A0A2S6GNZ9"/>
<dbReference type="EMBL" id="PTIY01000015">
    <property type="protein sequence ID" value="PPK66949.1"/>
    <property type="molecule type" value="Genomic_DNA"/>
</dbReference>
<dbReference type="InterPro" id="IPR003593">
    <property type="entry name" value="AAA+_ATPase"/>
</dbReference>